<dbReference type="InterPro" id="IPR023346">
    <property type="entry name" value="Lysozyme-like_dom_sf"/>
</dbReference>
<dbReference type="InterPro" id="IPR008258">
    <property type="entry name" value="Transglycosylase_SLT_dom_1"/>
</dbReference>
<dbReference type="AlphaFoldDB" id="A0A3M9X3C9"/>
<feature type="signal peptide" evidence="4">
    <location>
        <begin position="1"/>
        <end position="18"/>
    </location>
</feature>
<evidence type="ECO:0000256" key="1">
    <source>
        <dbReference type="ARBA" id="ARBA00007734"/>
    </source>
</evidence>
<comment type="similarity">
    <text evidence="1">Belongs to the transglycosylase Slt family.</text>
</comment>
<dbReference type="SUPFAM" id="SSF53955">
    <property type="entry name" value="Lysozyme-like"/>
    <property type="match status" value="1"/>
</dbReference>
<dbReference type="CDD" id="cd00254">
    <property type="entry name" value="LT-like"/>
    <property type="match status" value="1"/>
</dbReference>
<dbReference type="Pfam" id="PF01464">
    <property type="entry name" value="SLT"/>
    <property type="match status" value="1"/>
</dbReference>
<comment type="caution">
    <text evidence="6">The sequence shown here is derived from an EMBL/GenBank/DDBJ whole genome shotgun (WGS) entry which is preliminary data.</text>
</comment>
<dbReference type="EMBL" id="QKOD01000011">
    <property type="protein sequence ID" value="RNJ42365.1"/>
    <property type="molecule type" value="Genomic_DNA"/>
</dbReference>
<evidence type="ECO:0000313" key="6">
    <source>
        <dbReference type="EMBL" id="RNJ42365.1"/>
    </source>
</evidence>
<evidence type="ECO:0000313" key="7">
    <source>
        <dbReference type="Proteomes" id="UP000275436"/>
    </source>
</evidence>
<dbReference type="Proteomes" id="UP000275436">
    <property type="component" value="Unassembled WGS sequence"/>
</dbReference>
<evidence type="ECO:0000259" key="5">
    <source>
        <dbReference type="Pfam" id="PF01464"/>
    </source>
</evidence>
<keyword evidence="4" id="KW-0732">Signal</keyword>
<dbReference type="PANTHER" id="PTHR37423">
    <property type="entry name" value="SOLUBLE LYTIC MUREIN TRANSGLYCOSYLASE-RELATED"/>
    <property type="match status" value="1"/>
</dbReference>
<protein>
    <submittedName>
        <fullName evidence="6">Lytic transglycosylase domain-containing protein</fullName>
    </submittedName>
</protein>
<dbReference type="Gene3D" id="1.10.530.10">
    <property type="match status" value="1"/>
</dbReference>
<evidence type="ECO:0000256" key="4">
    <source>
        <dbReference type="SAM" id="SignalP"/>
    </source>
</evidence>
<organism evidence="6 7">
    <name type="scientific">Mesorhizobium japonicum</name>
    <dbReference type="NCBI Taxonomy" id="2066070"/>
    <lineage>
        <taxon>Bacteria</taxon>
        <taxon>Pseudomonadati</taxon>
        <taxon>Pseudomonadota</taxon>
        <taxon>Alphaproteobacteria</taxon>
        <taxon>Hyphomicrobiales</taxon>
        <taxon>Phyllobacteriaceae</taxon>
        <taxon>Mesorhizobium</taxon>
    </lineage>
</organism>
<dbReference type="PANTHER" id="PTHR37423:SF2">
    <property type="entry name" value="MEMBRANE-BOUND LYTIC MUREIN TRANSGLYCOSYLASE C"/>
    <property type="match status" value="1"/>
</dbReference>
<reference evidence="6 7" key="1">
    <citation type="journal article" date="2018" name="Mol. Plant Microbe Interact.">
        <title>Taxonomically Different Co-Microsymbionts of a Relict Legume, Oxytropis popoviana, Have Complementary Sets of Symbiotic Genes and Together Increase the Efficiency of Plant Nodulation.</title>
        <authorList>
            <person name="Safronova V."/>
            <person name="Belimov A."/>
            <person name="Sazanova A."/>
            <person name="Chirak E."/>
            <person name="Verkhozina A."/>
            <person name="Kuznetsova I."/>
            <person name="Andronov E."/>
            <person name="Puhalsky J."/>
            <person name="Tikhonovich I."/>
        </authorList>
    </citation>
    <scope>NUCLEOTIDE SEQUENCE [LARGE SCALE GENOMIC DNA]</scope>
    <source>
        <strain evidence="6 7">Opo-235</strain>
    </source>
</reference>
<dbReference type="RefSeq" id="WP_123169717.1">
    <property type="nucleotide sequence ID" value="NZ_QKOD01000011.1"/>
</dbReference>
<feature type="region of interest" description="Disordered" evidence="3">
    <location>
        <begin position="300"/>
        <end position="355"/>
    </location>
</feature>
<gene>
    <name evidence="6" type="ORF">DNR46_28590</name>
</gene>
<proteinExistence type="inferred from homology"/>
<feature type="domain" description="Transglycosylase SLT" evidence="5">
    <location>
        <begin position="83"/>
        <end position="186"/>
    </location>
</feature>
<accession>A0A3M9X3C9</accession>
<sequence>MMRRLPVIVALLATPAAADIPTVDATVLNERQARGDSATQIDKVDRDRYANDASVTCAVFRPARKDDPVAAANANPAIAGLVRRVAREEGVDENQFLALVYQESRFNPCAKSGAGALGLAQLMPGTAAELGVDPYNIEQNLRGGARYFKQQLDRFGGNVSLALAAYNSGSGNVENYGGIPPFRETQDYVRNITQKWLPAFGGADKSGIPLNYGGTGTAYEGMRSSTIKALALTSATGDGAGDVASWFEQFGSVAPGTVQESWDQNSAARNATIDMLNRMIALSASLAELANSRNAVTASEMSGANRSGRYQQAQGRGSQPADGFCDDPASDAPGSAPKDCALQRDQPDDLLLVPQ</sequence>
<evidence type="ECO:0000256" key="2">
    <source>
        <dbReference type="ARBA" id="ARBA00009387"/>
    </source>
</evidence>
<evidence type="ECO:0000256" key="3">
    <source>
        <dbReference type="SAM" id="MobiDB-lite"/>
    </source>
</evidence>
<feature type="compositionally biased region" description="Polar residues" evidence="3">
    <location>
        <begin position="300"/>
        <end position="317"/>
    </location>
</feature>
<feature type="chain" id="PRO_5018190466" evidence="4">
    <location>
        <begin position="19"/>
        <end position="355"/>
    </location>
</feature>
<name>A0A3M9X3C9_9HYPH</name>
<comment type="similarity">
    <text evidence="2">Belongs to the virb1 family.</text>
</comment>